<keyword evidence="2 5" id="KW-0813">Transport</keyword>
<dbReference type="SUPFAM" id="SSF53850">
    <property type="entry name" value="Periplasmic binding protein-like II"/>
    <property type="match status" value="1"/>
</dbReference>
<dbReference type="InterPro" id="IPR006059">
    <property type="entry name" value="SBP"/>
</dbReference>
<dbReference type="Proteomes" id="UP000184268">
    <property type="component" value="Unassembled WGS sequence"/>
</dbReference>
<dbReference type="GO" id="GO:0019808">
    <property type="term" value="F:polyamine binding"/>
    <property type="evidence" value="ECO:0007669"/>
    <property type="project" value="InterPro"/>
</dbReference>
<protein>
    <recommendedName>
        <fullName evidence="5">Putrescine-binding periplasmic protein</fullName>
    </recommendedName>
</protein>
<feature type="signal peptide" evidence="6">
    <location>
        <begin position="1"/>
        <end position="24"/>
    </location>
</feature>
<keyword evidence="3 6" id="KW-0732">Signal</keyword>
<evidence type="ECO:0000256" key="1">
    <source>
        <dbReference type="ARBA" id="ARBA00004418"/>
    </source>
</evidence>
<sequence>MQGKETQRAALFGLTALLSAGALAAEEPVLHVYNWSDYIAEDTIANFQKETGIKVVYDVFDSNEVLEAKLLTGNSGYDLVVPSSDFMGRQAKAGAFQKLDRAQLSNYANLDTGLMELLLDKDPGNQFAVPYLWGTTGLGYNVDAIKARLGDDYEVNSWDLVFKPELISKLDCGVAFLNAPTEVIPAAMHYLGLDPNSTNPKDIKPAEELLMQVRPYITYFHSSQFINDLANGDICLAVGWSGDVLQASDRAAEAENGITVEYVIPQEGTLVWFDLMAIPRDAKHPENAHKFINYLMQPEVMAGISNYVWYANAIPASKAEIDEEVTSHPGIYPPAELEAKLWSAKITPPKMSRAFTSSWNRIKKGN</sequence>
<gene>
    <name evidence="7" type="ORF">SAMN02745129_0365</name>
</gene>
<dbReference type="AlphaFoldDB" id="A0A1M5ZI69"/>
<keyword evidence="4 5" id="KW-0574">Periplasm</keyword>
<dbReference type="CDD" id="cd13659">
    <property type="entry name" value="PBP2_PotF"/>
    <property type="match status" value="1"/>
</dbReference>
<evidence type="ECO:0000256" key="2">
    <source>
        <dbReference type="ARBA" id="ARBA00022448"/>
    </source>
</evidence>
<keyword evidence="8" id="KW-1185">Reference proteome</keyword>
<evidence type="ECO:0000256" key="5">
    <source>
        <dbReference type="PIRNR" id="PIRNR019574"/>
    </source>
</evidence>
<dbReference type="PRINTS" id="PR00909">
    <property type="entry name" value="SPERMDNBNDNG"/>
</dbReference>
<dbReference type="RefSeq" id="WP_067665234.1">
    <property type="nucleotide sequence ID" value="NZ_FQXG01000012.1"/>
</dbReference>
<evidence type="ECO:0000313" key="7">
    <source>
        <dbReference type="EMBL" id="SHI23891.1"/>
    </source>
</evidence>
<dbReference type="Pfam" id="PF13416">
    <property type="entry name" value="SBP_bac_8"/>
    <property type="match status" value="1"/>
</dbReference>
<dbReference type="GO" id="GO:0015846">
    <property type="term" value="P:polyamine transport"/>
    <property type="evidence" value="ECO:0007669"/>
    <property type="project" value="InterPro"/>
</dbReference>
<dbReference type="PANTHER" id="PTHR30222:SF18">
    <property type="entry name" value="BIFUNCTIONAL POLYHYDROXYBUTYRATE SYNTHASE _ ABC TRANSPORTER PERIPLASMIC BINDING PROTEIN-RELATED"/>
    <property type="match status" value="1"/>
</dbReference>
<proteinExistence type="inferred from homology"/>
<dbReference type="EMBL" id="FQXG01000012">
    <property type="protein sequence ID" value="SHI23891.1"/>
    <property type="molecule type" value="Genomic_DNA"/>
</dbReference>
<dbReference type="InterPro" id="IPR001188">
    <property type="entry name" value="Sperm_putr-bd"/>
</dbReference>
<dbReference type="STRING" id="299255.SAMN02745129_0365"/>
<name>A0A1M5ZI69_9GAMM</name>
<comment type="function">
    <text evidence="5">Required for the activity of the bacterial periplasmic transport system of putrescine.</text>
</comment>
<dbReference type="GO" id="GO:0042597">
    <property type="term" value="C:periplasmic space"/>
    <property type="evidence" value="ECO:0007669"/>
    <property type="project" value="UniProtKB-SubCell"/>
</dbReference>
<dbReference type="Gene3D" id="3.40.190.10">
    <property type="entry name" value="Periplasmic binding protein-like II"/>
    <property type="match status" value="2"/>
</dbReference>
<accession>A0A1M5ZI69</accession>
<feature type="chain" id="PRO_5009915474" description="Putrescine-binding periplasmic protein" evidence="6">
    <location>
        <begin position="25"/>
        <end position="366"/>
    </location>
</feature>
<evidence type="ECO:0000256" key="3">
    <source>
        <dbReference type="ARBA" id="ARBA00022729"/>
    </source>
</evidence>
<evidence type="ECO:0000313" key="8">
    <source>
        <dbReference type="Proteomes" id="UP000184268"/>
    </source>
</evidence>
<comment type="similarity">
    <text evidence="5">Belongs to the bacterial solute-binding protein PotD/PotF family.</text>
</comment>
<organism evidence="7 8">
    <name type="scientific">Ferrimonas marina</name>
    <dbReference type="NCBI Taxonomy" id="299255"/>
    <lineage>
        <taxon>Bacteria</taxon>
        <taxon>Pseudomonadati</taxon>
        <taxon>Pseudomonadota</taxon>
        <taxon>Gammaproteobacteria</taxon>
        <taxon>Alteromonadales</taxon>
        <taxon>Ferrimonadaceae</taxon>
        <taxon>Ferrimonas</taxon>
    </lineage>
</organism>
<dbReference type="OrthoDB" id="9769319at2"/>
<comment type="subcellular location">
    <subcellularLocation>
        <location evidence="1 5">Periplasm</location>
    </subcellularLocation>
</comment>
<dbReference type="PANTHER" id="PTHR30222">
    <property type="entry name" value="SPERMIDINE/PUTRESCINE-BINDING PERIPLASMIC PROTEIN"/>
    <property type="match status" value="1"/>
</dbReference>
<dbReference type="PIRSF" id="PIRSF019574">
    <property type="entry name" value="Periplasmic_polyamine_BP"/>
    <property type="match status" value="1"/>
</dbReference>
<evidence type="ECO:0000256" key="4">
    <source>
        <dbReference type="ARBA" id="ARBA00022764"/>
    </source>
</evidence>
<evidence type="ECO:0000256" key="6">
    <source>
        <dbReference type="SAM" id="SignalP"/>
    </source>
</evidence>
<reference evidence="8" key="1">
    <citation type="submission" date="2016-11" db="EMBL/GenBank/DDBJ databases">
        <authorList>
            <person name="Varghese N."/>
            <person name="Submissions S."/>
        </authorList>
    </citation>
    <scope>NUCLEOTIDE SEQUENCE [LARGE SCALE GENOMIC DNA]</scope>
    <source>
        <strain evidence="8">DSM 16917</strain>
    </source>
</reference>